<dbReference type="GeneID" id="81121345"/>
<dbReference type="PANTHER" id="PTHR43877">
    <property type="entry name" value="AMINOALKYLPHOSPHONATE N-ACETYLTRANSFERASE-RELATED-RELATED"/>
    <property type="match status" value="1"/>
</dbReference>
<keyword evidence="2 4" id="KW-0012">Acyltransferase</keyword>
<dbReference type="EC" id="2.3.-.-" evidence="4"/>
<protein>
    <submittedName>
        <fullName evidence="4">GNAT family N-acetyltransferase</fullName>
        <ecNumber evidence="4">2.3.-.-</ecNumber>
    </submittedName>
</protein>
<evidence type="ECO:0000256" key="1">
    <source>
        <dbReference type="ARBA" id="ARBA00022679"/>
    </source>
</evidence>
<dbReference type="AlphaFoldDB" id="A0ABD5XP61"/>
<reference evidence="4 5" key="1">
    <citation type="journal article" date="2019" name="Int. J. Syst. Evol. Microbiol.">
        <title>The Global Catalogue of Microorganisms (GCM) 10K type strain sequencing project: providing services to taxonomists for standard genome sequencing and annotation.</title>
        <authorList>
            <consortium name="The Broad Institute Genomics Platform"/>
            <consortium name="The Broad Institute Genome Sequencing Center for Infectious Disease"/>
            <person name="Wu L."/>
            <person name="Ma J."/>
        </authorList>
    </citation>
    <scope>NUCLEOTIDE SEQUENCE [LARGE SCALE GENOMIC DNA]</scope>
    <source>
        <strain evidence="4 5">DT92</strain>
    </source>
</reference>
<evidence type="ECO:0000313" key="5">
    <source>
        <dbReference type="Proteomes" id="UP001596368"/>
    </source>
</evidence>
<feature type="domain" description="N-acetyltransferase" evidence="3">
    <location>
        <begin position="4"/>
        <end position="155"/>
    </location>
</feature>
<dbReference type="Gene3D" id="3.40.630.30">
    <property type="match status" value="1"/>
</dbReference>
<evidence type="ECO:0000259" key="3">
    <source>
        <dbReference type="PROSITE" id="PS51186"/>
    </source>
</evidence>
<dbReference type="InterPro" id="IPR050832">
    <property type="entry name" value="Bact_Acetyltransf"/>
</dbReference>
<dbReference type="Pfam" id="PF00583">
    <property type="entry name" value="Acetyltransf_1"/>
    <property type="match status" value="1"/>
</dbReference>
<gene>
    <name evidence="4" type="ORF">ACFQRB_10845</name>
</gene>
<evidence type="ECO:0000313" key="4">
    <source>
        <dbReference type="EMBL" id="MFC7136853.1"/>
    </source>
</evidence>
<sequence length="155" mass="17169">MSDIAVRTATVDDAERLAAVYRSAYARNRELGFPAKAASATDATVTEWIRDDHVLVAVAEGTVVGGVRLDPVDDDAVKLSRLAVHESRKGEGIGAALVDAAERWSGRHGHGTVRLTTPEEHPFLPEFYRDRGFRKTGDYPLAYRDYDEIVMEKRL</sequence>
<comment type="caution">
    <text evidence="4">The sequence shown here is derived from an EMBL/GenBank/DDBJ whole genome shotgun (WGS) entry which is preliminary data.</text>
</comment>
<dbReference type="PROSITE" id="PS51186">
    <property type="entry name" value="GNAT"/>
    <property type="match status" value="1"/>
</dbReference>
<dbReference type="RefSeq" id="WP_284014131.1">
    <property type="nucleotide sequence ID" value="NZ_CP126156.1"/>
</dbReference>
<dbReference type="InterPro" id="IPR016181">
    <property type="entry name" value="Acyl_CoA_acyltransferase"/>
</dbReference>
<keyword evidence="5" id="KW-1185">Reference proteome</keyword>
<evidence type="ECO:0000256" key="2">
    <source>
        <dbReference type="ARBA" id="ARBA00023315"/>
    </source>
</evidence>
<proteinExistence type="predicted"/>
<dbReference type="EMBL" id="JBHSZG010000001">
    <property type="protein sequence ID" value="MFC7136853.1"/>
    <property type="molecule type" value="Genomic_DNA"/>
</dbReference>
<accession>A0ABD5XP61</accession>
<dbReference type="Proteomes" id="UP001596368">
    <property type="component" value="Unassembled WGS sequence"/>
</dbReference>
<dbReference type="GO" id="GO:0016746">
    <property type="term" value="F:acyltransferase activity"/>
    <property type="evidence" value="ECO:0007669"/>
    <property type="project" value="UniProtKB-KW"/>
</dbReference>
<keyword evidence="1 4" id="KW-0808">Transferase</keyword>
<organism evidence="4 5">
    <name type="scientific">Halobaculum litoreum</name>
    <dbReference type="NCBI Taxonomy" id="3031998"/>
    <lineage>
        <taxon>Archaea</taxon>
        <taxon>Methanobacteriati</taxon>
        <taxon>Methanobacteriota</taxon>
        <taxon>Stenosarchaea group</taxon>
        <taxon>Halobacteria</taxon>
        <taxon>Halobacteriales</taxon>
        <taxon>Haloferacaceae</taxon>
        <taxon>Halobaculum</taxon>
    </lineage>
</organism>
<dbReference type="SUPFAM" id="SSF55729">
    <property type="entry name" value="Acyl-CoA N-acyltransferases (Nat)"/>
    <property type="match status" value="1"/>
</dbReference>
<dbReference type="CDD" id="cd04301">
    <property type="entry name" value="NAT_SF"/>
    <property type="match status" value="1"/>
</dbReference>
<dbReference type="InterPro" id="IPR000182">
    <property type="entry name" value="GNAT_dom"/>
</dbReference>
<name>A0ABD5XP61_9EURY</name>